<feature type="DNA-binding region" description="Homeobox" evidence="4">
    <location>
        <begin position="98"/>
        <end position="157"/>
    </location>
</feature>
<evidence type="ECO:0000313" key="8">
    <source>
        <dbReference type="EMBL" id="KAF6031603.1"/>
    </source>
</evidence>
<evidence type="ECO:0000256" key="5">
    <source>
        <dbReference type="RuleBase" id="RU000682"/>
    </source>
</evidence>
<evidence type="ECO:0000259" key="7">
    <source>
        <dbReference type="PROSITE" id="PS50071"/>
    </source>
</evidence>
<accession>A0A7J7K082</accession>
<dbReference type="FunFam" id="1.10.10.60:FF:000424">
    <property type="entry name" value="ANTP homeobox protein"/>
    <property type="match status" value="1"/>
</dbReference>
<feature type="domain" description="Homeobox" evidence="7">
    <location>
        <begin position="96"/>
        <end position="156"/>
    </location>
</feature>
<dbReference type="InterPro" id="IPR017970">
    <property type="entry name" value="Homeobox_CS"/>
</dbReference>
<dbReference type="PANTHER" id="PTHR24327">
    <property type="entry name" value="HOMEOBOX PROTEIN"/>
    <property type="match status" value="1"/>
</dbReference>
<evidence type="ECO:0000313" key="9">
    <source>
        <dbReference type="Proteomes" id="UP000593567"/>
    </source>
</evidence>
<dbReference type="OrthoDB" id="6159439at2759"/>
<dbReference type="PRINTS" id="PR00031">
    <property type="entry name" value="HTHREPRESSR"/>
</dbReference>
<feature type="compositionally biased region" description="Low complexity" evidence="6">
    <location>
        <begin position="201"/>
        <end position="213"/>
    </location>
</feature>
<comment type="subcellular location">
    <subcellularLocation>
        <location evidence="4 5">Nucleus</location>
    </subcellularLocation>
</comment>
<keyword evidence="1 4" id="KW-0238">DNA-binding</keyword>
<dbReference type="GO" id="GO:0000981">
    <property type="term" value="F:DNA-binding transcription factor activity, RNA polymerase II-specific"/>
    <property type="evidence" value="ECO:0007669"/>
    <property type="project" value="InterPro"/>
</dbReference>
<keyword evidence="3 4" id="KW-0539">Nucleus</keyword>
<protein>
    <submittedName>
        <fullName evidence="8">Dll</fullName>
    </submittedName>
</protein>
<name>A0A7J7K082_BUGNE</name>
<proteinExistence type="predicted"/>
<dbReference type="InterPro" id="IPR020479">
    <property type="entry name" value="HD_metazoa"/>
</dbReference>
<evidence type="ECO:0000256" key="6">
    <source>
        <dbReference type="SAM" id="MobiDB-lite"/>
    </source>
</evidence>
<reference evidence="8" key="1">
    <citation type="submission" date="2020-06" db="EMBL/GenBank/DDBJ databases">
        <title>Draft genome of Bugula neritina, a colonial animal packing powerful symbionts and potential medicines.</title>
        <authorList>
            <person name="Rayko M."/>
        </authorList>
    </citation>
    <scope>NUCLEOTIDE SEQUENCE [LARGE SCALE GENOMIC DNA]</scope>
    <source>
        <strain evidence="8">Kwan_BN1</strain>
    </source>
</reference>
<dbReference type="InterPro" id="IPR001356">
    <property type="entry name" value="HD"/>
</dbReference>
<dbReference type="PROSITE" id="PS50071">
    <property type="entry name" value="HOMEOBOX_2"/>
    <property type="match status" value="1"/>
</dbReference>
<keyword evidence="9" id="KW-1185">Reference proteome</keyword>
<dbReference type="Pfam" id="PF00046">
    <property type="entry name" value="Homeodomain"/>
    <property type="match status" value="1"/>
</dbReference>
<dbReference type="EMBL" id="VXIV02001586">
    <property type="protein sequence ID" value="KAF6031603.1"/>
    <property type="molecule type" value="Genomic_DNA"/>
</dbReference>
<dbReference type="PANTHER" id="PTHR24327:SF81">
    <property type="entry name" value="HOMEOTIC PROTEIN DISTAL-LESS-RELATED"/>
    <property type="match status" value="1"/>
</dbReference>
<dbReference type="InterPro" id="IPR000047">
    <property type="entry name" value="HTH_motif"/>
</dbReference>
<dbReference type="GO" id="GO:0005634">
    <property type="term" value="C:nucleus"/>
    <property type="evidence" value="ECO:0007669"/>
    <property type="project" value="UniProtKB-SubCell"/>
</dbReference>
<dbReference type="PRINTS" id="PR00024">
    <property type="entry name" value="HOMEOBOX"/>
</dbReference>
<feature type="region of interest" description="Disordered" evidence="6">
    <location>
        <begin position="149"/>
        <end position="235"/>
    </location>
</feature>
<dbReference type="AlphaFoldDB" id="A0A7J7K082"/>
<dbReference type="SMART" id="SM00389">
    <property type="entry name" value="HOX"/>
    <property type="match status" value="1"/>
</dbReference>
<sequence length="298" mass="33217">MPINNEADSYALHPSLTVAGLNGNMSYAETPMRNSYSHMADFYNGQRGLSYFSSPYSNQGLASMGYHTSSPSSISRELGKSVEGTITGRNGTANGKKSRKPRTIYSSMQLDQLNRKFMVTNYLALPERAELAATLGLTQTQVKIWFQNRRSKEKKVSKQSTASNGESAAEGEGVGSGDEENVLQSPSNSEFNRQDDDKNLQKNSLPQQQQQSPEAVKYDRVHKQSPPMMPPHVSQPSIEALTPPQDLIQPIVPVQPPMTGYMHEPQNMYNPSQSYYSTGQHPMQQPGYPPWNMYHHIN</sequence>
<dbReference type="Proteomes" id="UP000593567">
    <property type="component" value="Unassembled WGS sequence"/>
</dbReference>
<evidence type="ECO:0000256" key="4">
    <source>
        <dbReference type="PROSITE-ProRule" id="PRU00108"/>
    </source>
</evidence>
<comment type="caution">
    <text evidence="8">The sequence shown here is derived from an EMBL/GenBank/DDBJ whole genome shotgun (WGS) entry which is preliminary data.</text>
</comment>
<dbReference type="InterPro" id="IPR050460">
    <property type="entry name" value="Distal-less_Homeobox_TF"/>
</dbReference>
<evidence type="ECO:0000256" key="2">
    <source>
        <dbReference type="ARBA" id="ARBA00023155"/>
    </source>
</evidence>
<organism evidence="8 9">
    <name type="scientific">Bugula neritina</name>
    <name type="common">Brown bryozoan</name>
    <name type="synonym">Sertularia neritina</name>
    <dbReference type="NCBI Taxonomy" id="10212"/>
    <lineage>
        <taxon>Eukaryota</taxon>
        <taxon>Metazoa</taxon>
        <taxon>Spiralia</taxon>
        <taxon>Lophotrochozoa</taxon>
        <taxon>Bryozoa</taxon>
        <taxon>Gymnolaemata</taxon>
        <taxon>Cheilostomatida</taxon>
        <taxon>Flustrina</taxon>
        <taxon>Buguloidea</taxon>
        <taxon>Bugulidae</taxon>
        <taxon>Bugula</taxon>
    </lineage>
</organism>
<dbReference type="InterPro" id="IPR009057">
    <property type="entry name" value="Homeodomain-like_sf"/>
</dbReference>
<dbReference type="GO" id="GO:0000978">
    <property type="term" value="F:RNA polymerase II cis-regulatory region sequence-specific DNA binding"/>
    <property type="evidence" value="ECO:0007669"/>
    <property type="project" value="TreeGrafter"/>
</dbReference>
<feature type="compositionally biased region" description="Low complexity" evidence="6">
    <location>
        <begin position="162"/>
        <end position="171"/>
    </location>
</feature>
<dbReference type="CDD" id="cd00086">
    <property type="entry name" value="homeodomain"/>
    <property type="match status" value="1"/>
</dbReference>
<evidence type="ECO:0000256" key="3">
    <source>
        <dbReference type="ARBA" id="ARBA00023242"/>
    </source>
</evidence>
<dbReference type="Gene3D" id="1.10.10.60">
    <property type="entry name" value="Homeodomain-like"/>
    <property type="match status" value="1"/>
</dbReference>
<dbReference type="PROSITE" id="PS00027">
    <property type="entry name" value="HOMEOBOX_1"/>
    <property type="match status" value="1"/>
</dbReference>
<gene>
    <name evidence="8" type="ORF">EB796_010100</name>
</gene>
<dbReference type="SUPFAM" id="SSF46689">
    <property type="entry name" value="Homeodomain-like"/>
    <property type="match status" value="1"/>
</dbReference>
<evidence type="ECO:0000256" key="1">
    <source>
        <dbReference type="ARBA" id="ARBA00023125"/>
    </source>
</evidence>
<keyword evidence="2 4" id="KW-0371">Homeobox</keyword>